<sequence>MPQNSSPKHFTLKRRTFLAGLAGLACFAGLCALPRPLDAAEALGFSSSSLLGLGQTELTGKLSRLEAVSGGRLGIARLDCATGRLYTYRGEEAFPVCSTFKVLVAAAVLKQHPHRINDLVHYGQAKIISWSPVTEKHVNTGMTVEALCAAAVQYSDNTAANLLLEMIGGPAGLTAFARSIGDDVFRLDRMEPALNQADPGDMRDTSSPAAMALTLNALLMNDILPSQHRALLQQWLMECATGASRIPAGAPSGWKVGHKTGGGNNGTANDVGILLSPTGKPVILALYLTQSTVTESARDGILAEATRLLCLPAG</sequence>
<organism evidence="10 11">
    <name type="scientific">Desulfovibrio intestinalis</name>
    <dbReference type="NCBI Taxonomy" id="58621"/>
    <lineage>
        <taxon>Bacteria</taxon>
        <taxon>Pseudomonadati</taxon>
        <taxon>Thermodesulfobacteriota</taxon>
        <taxon>Desulfovibrionia</taxon>
        <taxon>Desulfovibrionales</taxon>
        <taxon>Desulfovibrionaceae</taxon>
        <taxon>Desulfovibrio</taxon>
    </lineage>
</organism>
<evidence type="ECO:0000256" key="7">
    <source>
        <dbReference type="RuleBase" id="RU361140"/>
    </source>
</evidence>
<evidence type="ECO:0000256" key="2">
    <source>
        <dbReference type="ARBA" id="ARBA00009009"/>
    </source>
</evidence>
<dbReference type="GO" id="GO:0008800">
    <property type="term" value="F:beta-lactamase activity"/>
    <property type="evidence" value="ECO:0007669"/>
    <property type="project" value="UniProtKB-UniRule"/>
</dbReference>
<dbReference type="AlphaFoldDB" id="A0A7W8C1E2"/>
<comment type="similarity">
    <text evidence="2 7">Belongs to the class-A beta-lactamase family.</text>
</comment>
<evidence type="ECO:0000313" key="11">
    <source>
        <dbReference type="Proteomes" id="UP000539075"/>
    </source>
</evidence>
<dbReference type="GO" id="GO:0046677">
    <property type="term" value="P:response to antibiotic"/>
    <property type="evidence" value="ECO:0007669"/>
    <property type="project" value="UniProtKB-UniRule"/>
</dbReference>
<keyword evidence="5" id="KW-0479">Metal-binding</keyword>
<keyword evidence="6 7" id="KW-0046">Antibiotic resistance</keyword>
<dbReference type="Gene3D" id="3.40.710.10">
    <property type="entry name" value="DD-peptidase/beta-lactamase superfamily"/>
    <property type="match status" value="1"/>
</dbReference>
<dbReference type="InterPro" id="IPR045155">
    <property type="entry name" value="Beta-lactam_cat"/>
</dbReference>
<dbReference type="PROSITE" id="PS51318">
    <property type="entry name" value="TAT"/>
    <property type="match status" value="1"/>
</dbReference>
<proteinExistence type="inferred from homology"/>
<dbReference type="SUPFAM" id="SSF56601">
    <property type="entry name" value="beta-lactamase/transpeptidase-like"/>
    <property type="match status" value="1"/>
</dbReference>
<feature type="domain" description="Beta-lactamase class A catalytic" evidence="9">
    <location>
        <begin position="78"/>
        <end position="286"/>
    </location>
</feature>
<evidence type="ECO:0000313" key="10">
    <source>
        <dbReference type="EMBL" id="MBB5142394.1"/>
    </source>
</evidence>
<evidence type="ECO:0000256" key="8">
    <source>
        <dbReference type="SAM" id="SignalP"/>
    </source>
</evidence>
<dbReference type="GO" id="GO:0051536">
    <property type="term" value="F:iron-sulfur cluster binding"/>
    <property type="evidence" value="ECO:0007669"/>
    <property type="project" value="UniProtKB-KW"/>
</dbReference>
<dbReference type="InterPro" id="IPR006311">
    <property type="entry name" value="TAT_signal"/>
</dbReference>
<feature type="chain" id="PRO_5030745031" description="Beta-lactamase" evidence="8">
    <location>
        <begin position="40"/>
        <end position="314"/>
    </location>
</feature>
<comment type="caution">
    <text evidence="10">The sequence shown here is derived from an EMBL/GenBank/DDBJ whole genome shotgun (WGS) entry which is preliminary data.</text>
</comment>
<dbReference type="RefSeq" id="WP_183717767.1">
    <property type="nucleotide sequence ID" value="NZ_JACHGO010000001.1"/>
</dbReference>
<dbReference type="InterPro" id="IPR012338">
    <property type="entry name" value="Beta-lactam/transpept-like"/>
</dbReference>
<dbReference type="InterPro" id="IPR023650">
    <property type="entry name" value="Beta-lactam_class-A_AS"/>
</dbReference>
<feature type="signal peptide" evidence="8">
    <location>
        <begin position="1"/>
        <end position="39"/>
    </location>
</feature>
<keyword evidence="5" id="KW-0411">Iron-sulfur</keyword>
<evidence type="ECO:0000256" key="6">
    <source>
        <dbReference type="ARBA" id="ARBA00023251"/>
    </source>
</evidence>
<dbReference type="PANTHER" id="PTHR35333">
    <property type="entry name" value="BETA-LACTAMASE"/>
    <property type="match status" value="1"/>
</dbReference>
<dbReference type="GO" id="GO:0030655">
    <property type="term" value="P:beta-lactam antibiotic catabolic process"/>
    <property type="evidence" value="ECO:0007669"/>
    <property type="project" value="InterPro"/>
</dbReference>
<protein>
    <recommendedName>
        <fullName evidence="3 7">Beta-lactamase</fullName>
        <ecNumber evidence="3 7">3.5.2.6</ecNumber>
    </recommendedName>
</protein>
<dbReference type="Proteomes" id="UP000539075">
    <property type="component" value="Unassembled WGS sequence"/>
</dbReference>
<keyword evidence="4 7" id="KW-0378">Hydrolase</keyword>
<evidence type="ECO:0000256" key="1">
    <source>
        <dbReference type="ARBA" id="ARBA00001526"/>
    </source>
</evidence>
<dbReference type="EC" id="3.5.2.6" evidence="3 7"/>
<dbReference type="PROSITE" id="PS00146">
    <property type="entry name" value="BETA_LACTAMASE_A"/>
    <property type="match status" value="1"/>
</dbReference>
<dbReference type="EMBL" id="JACHGO010000001">
    <property type="protein sequence ID" value="MBB5142394.1"/>
    <property type="molecule type" value="Genomic_DNA"/>
</dbReference>
<name>A0A7W8C1E2_9BACT</name>
<dbReference type="PRINTS" id="PR00118">
    <property type="entry name" value="BLACTAMASEA"/>
</dbReference>
<dbReference type="Pfam" id="PF13354">
    <property type="entry name" value="Beta-lactamase2"/>
    <property type="match status" value="1"/>
</dbReference>
<reference evidence="10 11" key="1">
    <citation type="submission" date="2020-08" db="EMBL/GenBank/DDBJ databases">
        <title>Genomic Encyclopedia of Type Strains, Phase IV (KMG-IV): sequencing the most valuable type-strain genomes for metagenomic binning, comparative biology and taxonomic classification.</title>
        <authorList>
            <person name="Goeker M."/>
        </authorList>
    </citation>
    <scope>NUCLEOTIDE SEQUENCE [LARGE SCALE GENOMIC DNA]</scope>
    <source>
        <strain evidence="10 11">DSM 11275</strain>
    </source>
</reference>
<comment type="catalytic activity">
    <reaction evidence="1 7">
        <text>a beta-lactam + H2O = a substituted beta-amino acid</text>
        <dbReference type="Rhea" id="RHEA:20401"/>
        <dbReference type="ChEBI" id="CHEBI:15377"/>
        <dbReference type="ChEBI" id="CHEBI:35627"/>
        <dbReference type="ChEBI" id="CHEBI:140347"/>
        <dbReference type="EC" id="3.5.2.6"/>
    </reaction>
</comment>
<keyword evidence="8" id="KW-0732">Signal</keyword>
<accession>A0A7W8C1E2</accession>
<evidence type="ECO:0000256" key="4">
    <source>
        <dbReference type="ARBA" id="ARBA00022801"/>
    </source>
</evidence>
<evidence type="ECO:0000256" key="3">
    <source>
        <dbReference type="ARBA" id="ARBA00012865"/>
    </source>
</evidence>
<keyword evidence="11" id="KW-1185">Reference proteome</keyword>
<dbReference type="NCBIfam" id="NF033103">
    <property type="entry name" value="bla_class_A"/>
    <property type="match status" value="1"/>
</dbReference>
<evidence type="ECO:0000256" key="5">
    <source>
        <dbReference type="ARBA" id="ARBA00023014"/>
    </source>
</evidence>
<gene>
    <name evidence="10" type="ORF">HNQ38_000457</name>
</gene>
<evidence type="ECO:0000259" key="9">
    <source>
        <dbReference type="Pfam" id="PF13354"/>
    </source>
</evidence>
<keyword evidence="5" id="KW-0408">Iron</keyword>
<dbReference type="InterPro" id="IPR000871">
    <property type="entry name" value="Beta-lactam_class-A"/>
</dbReference>
<dbReference type="PANTHER" id="PTHR35333:SF3">
    <property type="entry name" value="BETA-LACTAMASE-TYPE TRANSPEPTIDASE FOLD CONTAINING PROTEIN"/>
    <property type="match status" value="1"/>
</dbReference>